<keyword evidence="2" id="KW-0217">Developmental protein</keyword>
<evidence type="ECO:0000256" key="1">
    <source>
        <dbReference type="ARBA" id="ARBA00004123"/>
    </source>
</evidence>
<evidence type="ECO:0000256" key="2">
    <source>
        <dbReference type="ARBA" id="ARBA00022473"/>
    </source>
</evidence>
<keyword evidence="7" id="KW-0539">Nucleus</keyword>
<feature type="domain" description="Paired" evidence="8">
    <location>
        <begin position="40"/>
        <end position="161"/>
    </location>
</feature>
<dbReference type="PANTHER" id="PTHR45636">
    <property type="entry name" value="PAIRED BOX PROTEIN PAX-6-RELATED-RELATED"/>
    <property type="match status" value="1"/>
</dbReference>
<dbReference type="PROSITE" id="PS51057">
    <property type="entry name" value="PAIRED_2"/>
    <property type="match status" value="1"/>
</dbReference>
<keyword evidence="4" id="KW-0805">Transcription regulation</keyword>
<name>A0A0N4UAT3_DRAME</name>
<evidence type="ECO:0000256" key="4">
    <source>
        <dbReference type="ARBA" id="ARBA00023015"/>
    </source>
</evidence>
<proteinExistence type="predicted"/>
<dbReference type="AlphaFoldDB" id="A0A0N4UAT3"/>
<dbReference type="SMART" id="SM00351">
    <property type="entry name" value="PAX"/>
    <property type="match status" value="1"/>
</dbReference>
<dbReference type="Gene3D" id="1.10.10.10">
    <property type="entry name" value="Winged helix-like DNA-binding domain superfamily/Winged helix DNA-binding domain"/>
    <property type="match status" value="1"/>
</dbReference>
<dbReference type="GO" id="GO:0000978">
    <property type="term" value="F:RNA polymerase II cis-regulatory region sequence-specific DNA binding"/>
    <property type="evidence" value="ECO:0007669"/>
    <property type="project" value="TreeGrafter"/>
</dbReference>
<evidence type="ECO:0000259" key="8">
    <source>
        <dbReference type="PROSITE" id="PS51057"/>
    </source>
</evidence>
<evidence type="ECO:0000256" key="5">
    <source>
        <dbReference type="ARBA" id="ARBA00023125"/>
    </source>
</evidence>
<evidence type="ECO:0000313" key="10">
    <source>
        <dbReference type="WBParaSite" id="DME_0000428001-mRNA-1"/>
    </source>
</evidence>
<evidence type="ECO:0000256" key="7">
    <source>
        <dbReference type="ARBA" id="ARBA00023242"/>
    </source>
</evidence>
<evidence type="ECO:0000313" key="9">
    <source>
        <dbReference type="Proteomes" id="UP000038040"/>
    </source>
</evidence>
<dbReference type="InterPro" id="IPR036388">
    <property type="entry name" value="WH-like_DNA-bd_sf"/>
</dbReference>
<protein>
    <submittedName>
        <fullName evidence="10">Paired domain-containing protein</fullName>
    </submittedName>
</protein>
<dbReference type="WBParaSite" id="DME_0000428001-mRNA-1">
    <property type="protein sequence ID" value="DME_0000428001-mRNA-1"/>
    <property type="gene ID" value="DME_0000428001"/>
</dbReference>
<dbReference type="InterPro" id="IPR001523">
    <property type="entry name" value="Paired_dom"/>
</dbReference>
<evidence type="ECO:0000256" key="6">
    <source>
        <dbReference type="ARBA" id="ARBA00023163"/>
    </source>
</evidence>
<keyword evidence="6" id="KW-0804">Transcription</keyword>
<dbReference type="Proteomes" id="UP000038040">
    <property type="component" value="Unplaced"/>
</dbReference>
<organism evidence="9 10">
    <name type="scientific">Dracunculus medinensis</name>
    <name type="common">Guinea worm</name>
    <dbReference type="NCBI Taxonomy" id="318479"/>
    <lineage>
        <taxon>Eukaryota</taxon>
        <taxon>Metazoa</taxon>
        <taxon>Ecdysozoa</taxon>
        <taxon>Nematoda</taxon>
        <taxon>Chromadorea</taxon>
        <taxon>Rhabditida</taxon>
        <taxon>Spirurina</taxon>
        <taxon>Dracunculoidea</taxon>
        <taxon>Dracunculidae</taxon>
        <taxon>Dracunculus</taxon>
    </lineage>
</organism>
<comment type="subcellular location">
    <subcellularLocation>
        <location evidence="1">Nucleus</location>
    </subcellularLocation>
</comment>
<evidence type="ECO:0000256" key="3">
    <source>
        <dbReference type="ARBA" id="ARBA00022724"/>
    </source>
</evidence>
<dbReference type="PRINTS" id="PR00027">
    <property type="entry name" value="PAIREDBOX"/>
</dbReference>
<dbReference type="SUPFAM" id="SSF46689">
    <property type="entry name" value="Homeodomain-like"/>
    <property type="match status" value="1"/>
</dbReference>
<dbReference type="InterPro" id="IPR043565">
    <property type="entry name" value="PAX_fam"/>
</dbReference>
<accession>A0A0N4UAT3</accession>
<dbReference type="GO" id="GO:0005634">
    <property type="term" value="C:nucleus"/>
    <property type="evidence" value="ECO:0007669"/>
    <property type="project" value="UniProtKB-SubCell"/>
</dbReference>
<dbReference type="InterPro" id="IPR009057">
    <property type="entry name" value="Homeodomain-like_sf"/>
</dbReference>
<dbReference type="GO" id="GO:0000981">
    <property type="term" value="F:DNA-binding transcription factor activity, RNA polymerase II-specific"/>
    <property type="evidence" value="ECO:0007669"/>
    <property type="project" value="TreeGrafter"/>
</dbReference>
<sequence>LSRTIQDRKEFLHRIPVPIFPSTKLLADFSFLNDVCNFEEIVSKNKLGRSYNPGKPLAMSERRKILDLYEKGHKISHIARIIGVTHSCVSKIMSRYRRTGSMQPRSTCNNRRHYGTCGRMLVEKGTNNANANDSKSQAEFRRGFCPNNFSAPIKSSYSISR</sequence>
<keyword evidence="5" id="KW-0238">DNA-binding</keyword>
<keyword evidence="3" id="KW-0563">Paired box</keyword>
<reference evidence="10" key="1">
    <citation type="submission" date="2017-02" db="UniProtKB">
        <authorList>
            <consortium name="WormBaseParasite"/>
        </authorList>
    </citation>
    <scope>IDENTIFICATION</scope>
</reference>
<dbReference type="Pfam" id="PF00292">
    <property type="entry name" value="PAX"/>
    <property type="match status" value="1"/>
</dbReference>
<dbReference type="PANTHER" id="PTHR45636:SF42">
    <property type="entry name" value="PROTEIN CBR-NPAX-1"/>
    <property type="match status" value="1"/>
</dbReference>